<dbReference type="Pfam" id="PF00144">
    <property type="entry name" value="Beta-lactamase"/>
    <property type="match status" value="1"/>
</dbReference>
<dbReference type="Proteomes" id="UP000019109">
    <property type="component" value="Unassembled WGS sequence"/>
</dbReference>
<keyword evidence="3" id="KW-1185">Reference proteome</keyword>
<evidence type="ECO:0000313" key="3">
    <source>
        <dbReference type="Proteomes" id="UP000019109"/>
    </source>
</evidence>
<accession>W4VAD0</accession>
<reference evidence="2" key="1">
    <citation type="journal article" date="2014" name="Genome Announc.">
        <title>Draft Genome Sequence of Clostridium straminisolvens Strain JCM 21531T, Isolated from a Cellulose-Degrading Bacterial Community.</title>
        <authorList>
            <person name="Yuki M."/>
            <person name="Oshima K."/>
            <person name="Suda W."/>
            <person name="Sakamoto M."/>
            <person name="Kitamura K."/>
            <person name="Iida T."/>
            <person name="Hattori M."/>
            <person name="Ohkuma M."/>
        </authorList>
    </citation>
    <scope>NUCLEOTIDE SEQUENCE [LARGE SCALE GENOMIC DNA]</scope>
    <source>
        <strain evidence="2">JCM 21531</strain>
    </source>
</reference>
<dbReference type="EMBL" id="BAVR01000057">
    <property type="protein sequence ID" value="GAE90147.1"/>
    <property type="molecule type" value="Genomic_DNA"/>
</dbReference>
<dbReference type="InterPro" id="IPR001466">
    <property type="entry name" value="Beta-lactam-related"/>
</dbReference>
<evidence type="ECO:0000259" key="1">
    <source>
        <dbReference type="Pfam" id="PF00144"/>
    </source>
</evidence>
<dbReference type="AlphaFoldDB" id="W4VAD0"/>
<protein>
    <submittedName>
        <fullName evidence="2">Beta-lactamase class C and other penicillin binding proteins</fullName>
    </submittedName>
</protein>
<dbReference type="InterPro" id="IPR012338">
    <property type="entry name" value="Beta-lactam/transpept-like"/>
</dbReference>
<feature type="domain" description="Beta-lactamase-related" evidence="1">
    <location>
        <begin position="3"/>
        <end position="187"/>
    </location>
</feature>
<dbReference type="Gene3D" id="3.40.710.10">
    <property type="entry name" value="DD-peptidase/beta-lactamase superfamily"/>
    <property type="match status" value="1"/>
</dbReference>
<organism evidence="2 3">
    <name type="scientific">Acetivibrio straminisolvens JCM 21531</name>
    <dbReference type="NCBI Taxonomy" id="1294263"/>
    <lineage>
        <taxon>Bacteria</taxon>
        <taxon>Bacillati</taxon>
        <taxon>Bacillota</taxon>
        <taxon>Clostridia</taxon>
        <taxon>Eubacteriales</taxon>
        <taxon>Oscillospiraceae</taxon>
        <taxon>Acetivibrio</taxon>
    </lineage>
</organism>
<dbReference type="STRING" id="1294263.JCM21531_3733"/>
<dbReference type="InterPro" id="IPR050789">
    <property type="entry name" value="Diverse_Enzym_Activities"/>
</dbReference>
<comment type="caution">
    <text evidence="2">The sequence shown here is derived from an EMBL/GenBank/DDBJ whole genome shotgun (WGS) entry which is preliminary data.</text>
</comment>
<dbReference type="SUPFAM" id="SSF56601">
    <property type="entry name" value="beta-lactamase/transpeptidase-like"/>
    <property type="match status" value="1"/>
</dbReference>
<dbReference type="RefSeq" id="WP_038290700.1">
    <property type="nucleotide sequence ID" value="NZ_BAVR01000057.1"/>
</dbReference>
<dbReference type="PANTHER" id="PTHR43283">
    <property type="entry name" value="BETA-LACTAMASE-RELATED"/>
    <property type="match status" value="1"/>
</dbReference>
<name>W4VAD0_9FIRM</name>
<gene>
    <name evidence="2" type="ORF">JCM21531_3733</name>
</gene>
<evidence type="ECO:0000313" key="2">
    <source>
        <dbReference type="EMBL" id="GAE90147.1"/>
    </source>
</evidence>
<sequence length="211" mass="23740">MLEPGKEWRYSSTGFTILSEIITRVSGVFAEKYIIDNIAKPLGMDNTFFDVPEELTHRICFTSEWDKKWFGRGKKRPDWAPPRGSGGLYSTLEDLQKLGQMLINKGTLNGVRILSRKAVESMTRNHTKGVLNYCWDAGGIEMEYGLGLNVYSNNTFLSPGSFSHEGAGLSGLYMDPAENMVFAYICPLNKDVDWEPEAVINLRNIVWSGII</sequence>
<dbReference type="OrthoDB" id="9797709at2"/>
<proteinExistence type="predicted"/>